<reference evidence="2 3" key="1">
    <citation type="submission" date="2023-03" db="EMBL/GenBank/DDBJ databases">
        <title>WGS of Gossypium arboreum.</title>
        <authorList>
            <person name="Yu D."/>
        </authorList>
    </citation>
    <scope>NUCLEOTIDE SEQUENCE [LARGE SCALE GENOMIC DNA]</scope>
    <source>
        <tissue evidence="2">Leaf</tissue>
    </source>
</reference>
<proteinExistence type="predicted"/>
<organism evidence="2 3">
    <name type="scientific">Gossypium arboreum</name>
    <name type="common">Tree cotton</name>
    <name type="synonym">Gossypium nanking</name>
    <dbReference type="NCBI Taxonomy" id="29729"/>
    <lineage>
        <taxon>Eukaryota</taxon>
        <taxon>Viridiplantae</taxon>
        <taxon>Streptophyta</taxon>
        <taxon>Embryophyta</taxon>
        <taxon>Tracheophyta</taxon>
        <taxon>Spermatophyta</taxon>
        <taxon>Magnoliopsida</taxon>
        <taxon>eudicotyledons</taxon>
        <taxon>Gunneridae</taxon>
        <taxon>Pentapetalae</taxon>
        <taxon>rosids</taxon>
        <taxon>malvids</taxon>
        <taxon>Malvales</taxon>
        <taxon>Malvaceae</taxon>
        <taxon>Malvoideae</taxon>
        <taxon>Gossypium</taxon>
    </lineage>
</organism>
<keyword evidence="3" id="KW-1185">Reference proteome</keyword>
<name>A0ABR0N886_GOSAR</name>
<keyword evidence="1" id="KW-0812">Transmembrane</keyword>
<keyword evidence="1" id="KW-1133">Transmembrane helix</keyword>
<accession>A0ABR0N886</accession>
<evidence type="ECO:0000313" key="3">
    <source>
        <dbReference type="Proteomes" id="UP001358586"/>
    </source>
</evidence>
<dbReference type="InterPro" id="IPR010471">
    <property type="entry name" value="DUF1068"/>
</dbReference>
<sequence length="71" mass="7687">MAVNQTTALKVGLCLLGLCLFDYIVGPPLYWQFMEGLVAFSHTSNTCPPCLCDCSFQPLLTIPEGCCLTIA</sequence>
<dbReference type="PANTHER" id="PTHR32254:SF14">
    <property type="entry name" value="EXPRESSED PROTEIN"/>
    <property type="match status" value="1"/>
</dbReference>
<dbReference type="Proteomes" id="UP001358586">
    <property type="component" value="Chromosome 11"/>
</dbReference>
<evidence type="ECO:0000256" key="1">
    <source>
        <dbReference type="SAM" id="Phobius"/>
    </source>
</evidence>
<dbReference type="Pfam" id="PF06364">
    <property type="entry name" value="DUF1068"/>
    <property type="match status" value="1"/>
</dbReference>
<gene>
    <name evidence="2" type="ORF">PVK06_041436</name>
</gene>
<evidence type="ECO:0000313" key="2">
    <source>
        <dbReference type="EMBL" id="KAK5786791.1"/>
    </source>
</evidence>
<dbReference type="PANTHER" id="PTHR32254">
    <property type="entry name" value="EXPRESSED PROTEIN"/>
    <property type="match status" value="1"/>
</dbReference>
<keyword evidence="1" id="KW-0472">Membrane</keyword>
<feature type="transmembrane region" description="Helical" evidence="1">
    <location>
        <begin position="7"/>
        <end position="25"/>
    </location>
</feature>
<protein>
    <submittedName>
        <fullName evidence="2">Uncharacterized protein</fullName>
    </submittedName>
</protein>
<comment type="caution">
    <text evidence="2">The sequence shown here is derived from an EMBL/GenBank/DDBJ whole genome shotgun (WGS) entry which is preliminary data.</text>
</comment>
<dbReference type="EMBL" id="JARKNE010000011">
    <property type="protein sequence ID" value="KAK5786791.1"/>
    <property type="molecule type" value="Genomic_DNA"/>
</dbReference>